<dbReference type="EMBL" id="JBHSXM010000001">
    <property type="protein sequence ID" value="MFC6835482.1"/>
    <property type="molecule type" value="Genomic_DNA"/>
</dbReference>
<dbReference type="Gene3D" id="1.10.10.10">
    <property type="entry name" value="Winged helix-like DNA-binding domain superfamily/Winged helix DNA-binding domain"/>
    <property type="match status" value="1"/>
</dbReference>
<dbReference type="InterPro" id="IPR036390">
    <property type="entry name" value="WH_DNA-bd_sf"/>
</dbReference>
<evidence type="ECO:0000256" key="1">
    <source>
        <dbReference type="SAM" id="MobiDB-lite"/>
    </source>
</evidence>
<feature type="region of interest" description="Disordered" evidence="1">
    <location>
        <begin position="1"/>
        <end position="30"/>
    </location>
</feature>
<feature type="compositionally biased region" description="Basic and acidic residues" evidence="1">
    <location>
        <begin position="9"/>
        <end position="22"/>
    </location>
</feature>
<dbReference type="AlphaFoldDB" id="A0ABD5U8C4"/>
<dbReference type="RefSeq" id="WP_304447182.1">
    <property type="nucleotide sequence ID" value="NZ_JARRAH010000001.1"/>
</dbReference>
<evidence type="ECO:0000313" key="3">
    <source>
        <dbReference type="EMBL" id="MFC6835482.1"/>
    </source>
</evidence>
<reference evidence="3 4" key="1">
    <citation type="journal article" date="2019" name="Int. J. Syst. Evol. Microbiol.">
        <title>The Global Catalogue of Microorganisms (GCM) 10K type strain sequencing project: providing services to taxonomists for standard genome sequencing and annotation.</title>
        <authorList>
            <consortium name="The Broad Institute Genomics Platform"/>
            <consortium name="The Broad Institute Genome Sequencing Center for Infectious Disease"/>
            <person name="Wu L."/>
            <person name="Ma J."/>
        </authorList>
    </citation>
    <scope>NUCLEOTIDE SEQUENCE [LARGE SCALE GENOMIC DNA]</scope>
    <source>
        <strain evidence="3 4">PSRA2</strain>
    </source>
</reference>
<keyword evidence="4" id="KW-1185">Reference proteome</keyword>
<dbReference type="InterPro" id="IPR055768">
    <property type="entry name" value="DUF7344"/>
</dbReference>
<dbReference type="SUPFAM" id="SSF46785">
    <property type="entry name" value="Winged helix' DNA-binding domain"/>
    <property type="match status" value="1"/>
</dbReference>
<proteinExistence type="predicted"/>
<sequence>MSDASQRLTDQRRERRGTDPDSNHGPSMDVLHDILSKRRRRRLLVYLVETEAPVTLEELVAAVATAEAGAPADTVDDDVLRSITLSLVHSHLPRLDDAGVVAFDPDRDRAELAVDPSVLTPYL</sequence>
<name>A0ABD5U8C4_9EURY</name>
<dbReference type="Proteomes" id="UP001596406">
    <property type="component" value="Unassembled WGS sequence"/>
</dbReference>
<dbReference type="Pfam" id="PF24035">
    <property type="entry name" value="DUF7344"/>
    <property type="match status" value="1"/>
</dbReference>
<feature type="domain" description="DUF7344" evidence="2">
    <location>
        <begin position="32"/>
        <end position="109"/>
    </location>
</feature>
<dbReference type="InterPro" id="IPR036388">
    <property type="entry name" value="WH-like_DNA-bd_sf"/>
</dbReference>
<evidence type="ECO:0000259" key="2">
    <source>
        <dbReference type="Pfam" id="PF24035"/>
    </source>
</evidence>
<organism evidence="3 4">
    <name type="scientific">Halomarina ordinaria</name>
    <dbReference type="NCBI Taxonomy" id="3033939"/>
    <lineage>
        <taxon>Archaea</taxon>
        <taxon>Methanobacteriati</taxon>
        <taxon>Methanobacteriota</taxon>
        <taxon>Stenosarchaea group</taxon>
        <taxon>Halobacteria</taxon>
        <taxon>Halobacteriales</taxon>
        <taxon>Natronomonadaceae</taxon>
        <taxon>Halomarina</taxon>
    </lineage>
</organism>
<gene>
    <name evidence="3" type="ORF">ACFQHK_03050</name>
</gene>
<evidence type="ECO:0000313" key="4">
    <source>
        <dbReference type="Proteomes" id="UP001596406"/>
    </source>
</evidence>
<accession>A0ABD5U8C4</accession>
<comment type="caution">
    <text evidence="3">The sequence shown here is derived from an EMBL/GenBank/DDBJ whole genome shotgun (WGS) entry which is preliminary data.</text>
</comment>
<protein>
    <recommendedName>
        <fullName evidence="2">DUF7344 domain-containing protein</fullName>
    </recommendedName>
</protein>